<feature type="domain" description="RNA polymerase Rpb1" evidence="1">
    <location>
        <begin position="1"/>
        <end position="171"/>
    </location>
</feature>
<dbReference type="SUPFAM" id="SSF64484">
    <property type="entry name" value="beta and beta-prime subunits of DNA dependent RNA-polymerase"/>
    <property type="match status" value="1"/>
</dbReference>
<protein>
    <submittedName>
        <fullName evidence="2">DNA-directed RNA polymerase II subunit rpb1</fullName>
        <ecNumber evidence="2">2.7.7.6</ecNumber>
    </submittedName>
</protein>
<dbReference type="Pfam" id="PF04992">
    <property type="entry name" value="RNA_pol_Rpb1_6"/>
    <property type="match status" value="1"/>
</dbReference>
<name>A0ABU6Z332_9FABA</name>
<dbReference type="InterPro" id="IPR007075">
    <property type="entry name" value="RNA_pol_Rpb1_6"/>
</dbReference>
<evidence type="ECO:0000259" key="1">
    <source>
        <dbReference type="Pfam" id="PF04992"/>
    </source>
</evidence>
<sequence>NLDSLKMKKSGFDRAFRYEFDNENWNPTYMLEGPVEDMKTSIELRDLFDAEVEMLEHDRHLLATEIATTGASSLPLPVNLKRLIWNAQKTFKIDFRRPSDMEPIEIIDAVDKLQERLKVVPGDDLLSQEAQKNATLLFNILHRRTLSSKRVLQEYNLSREAFQWLLGEIES</sequence>
<keyword evidence="2" id="KW-0240">DNA-directed RNA polymerase</keyword>
<keyword evidence="2" id="KW-0804">Transcription</keyword>
<keyword evidence="3" id="KW-1185">Reference proteome</keyword>
<evidence type="ECO:0000313" key="2">
    <source>
        <dbReference type="EMBL" id="MED6215213.1"/>
    </source>
</evidence>
<evidence type="ECO:0000313" key="3">
    <source>
        <dbReference type="Proteomes" id="UP001341840"/>
    </source>
</evidence>
<feature type="non-terminal residue" evidence="2">
    <location>
        <position position="1"/>
    </location>
</feature>
<reference evidence="2 3" key="1">
    <citation type="journal article" date="2023" name="Plants (Basel)">
        <title>Bridging the Gap: Combining Genomics and Transcriptomics Approaches to Understand Stylosanthes scabra, an Orphan Legume from the Brazilian Caatinga.</title>
        <authorList>
            <person name="Ferreira-Neto J.R.C."/>
            <person name="da Silva M.D."/>
            <person name="Binneck E."/>
            <person name="de Melo N.F."/>
            <person name="da Silva R.H."/>
            <person name="de Melo A.L.T.M."/>
            <person name="Pandolfi V."/>
            <person name="Bustamante F.O."/>
            <person name="Brasileiro-Vidal A.C."/>
            <person name="Benko-Iseppon A.M."/>
        </authorList>
    </citation>
    <scope>NUCLEOTIDE SEQUENCE [LARGE SCALE GENOMIC DNA]</scope>
    <source>
        <tissue evidence="2">Leaves</tissue>
    </source>
</reference>
<keyword evidence="2" id="KW-0808">Transferase</keyword>
<dbReference type="Proteomes" id="UP001341840">
    <property type="component" value="Unassembled WGS sequence"/>
</dbReference>
<dbReference type="EMBL" id="JASCZI010248544">
    <property type="protein sequence ID" value="MED6215213.1"/>
    <property type="molecule type" value="Genomic_DNA"/>
</dbReference>
<dbReference type="GO" id="GO:0003899">
    <property type="term" value="F:DNA-directed RNA polymerase activity"/>
    <property type="evidence" value="ECO:0007669"/>
    <property type="project" value="UniProtKB-EC"/>
</dbReference>
<comment type="caution">
    <text evidence="2">The sequence shown here is derived from an EMBL/GenBank/DDBJ whole genome shotgun (WGS) entry which is preliminary data.</text>
</comment>
<accession>A0ABU6Z332</accession>
<dbReference type="EC" id="2.7.7.6" evidence="2"/>
<organism evidence="2 3">
    <name type="scientific">Stylosanthes scabra</name>
    <dbReference type="NCBI Taxonomy" id="79078"/>
    <lineage>
        <taxon>Eukaryota</taxon>
        <taxon>Viridiplantae</taxon>
        <taxon>Streptophyta</taxon>
        <taxon>Embryophyta</taxon>
        <taxon>Tracheophyta</taxon>
        <taxon>Spermatophyta</taxon>
        <taxon>Magnoliopsida</taxon>
        <taxon>eudicotyledons</taxon>
        <taxon>Gunneridae</taxon>
        <taxon>Pentapetalae</taxon>
        <taxon>rosids</taxon>
        <taxon>fabids</taxon>
        <taxon>Fabales</taxon>
        <taxon>Fabaceae</taxon>
        <taxon>Papilionoideae</taxon>
        <taxon>50 kb inversion clade</taxon>
        <taxon>dalbergioids sensu lato</taxon>
        <taxon>Dalbergieae</taxon>
        <taxon>Pterocarpus clade</taxon>
        <taxon>Stylosanthes</taxon>
    </lineage>
</organism>
<dbReference type="GO" id="GO:0000428">
    <property type="term" value="C:DNA-directed RNA polymerase complex"/>
    <property type="evidence" value="ECO:0007669"/>
    <property type="project" value="UniProtKB-KW"/>
</dbReference>
<keyword evidence="2" id="KW-0548">Nucleotidyltransferase</keyword>
<gene>
    <name evidence="2" type="primary">RPB1_9</name>
    <name evidence="2" type="ORF">PIB30_111215</name>
</gene>
<proteinExistence type="predicted"/>